<feature type="transmembrane region" description="Helical" evidence="2">
    <location>
        <begin position="55"/>
        <end position="76"/>
    </location>
</feature>
<reference evidence="4" key="1">
    <citation type="journal article" date="2015" name="BMC Genomics">
        <title>Genomic and transcriptomic analysis of the endophytic fungus Pestalotiopsis fici reveals its lifestyle and high potential for synthesis of natural products.</title>
        <authorList>
            <person name="Wang X."/>
            <person name="Zhang X."/>
            <person name="Liu L."/>
            <person name="Xiang M."/>
            <person name="Wang W."/>
            <person name="Sun X."/>
            <person name="Che Y."/>
            <person name="Guo L."/>
            <person name="Liu G."/>
            <person name="Guo L."/>
            <person name="Wang C."/>
            <person name="Yin W.B."/>
            <person name="Stadler M."/>
            <person name="Zhang X."/>
            <person name="Liu X."/>
        </authorList>
    </citation>
    <scope>NUCLEOTIDE SEQUENCE [LARGE SCALE GENOMIC DNA]</scope>
    <source>
        <strain evidence="4">W106-1 / CGMCC3.15140</strain>
    </source>
</reference>
<dbReference type="eggNOG" id="ENOG502RIUN">
    <property type="taxonomic scope" value="Eukaryota"/>
</dbReference>
<keyword evidence="2" id="KW-1133">Transmembrane helix</keyword>
<dbReference type="AlphaFoldDB" id="W3WYN5"/>
<dbReference type="KEGG" id="pfy:PFICI_08841"/>
<organism evidence="3 4">
    <name type="scientific">Pestalotiopsis fici (strain W106-1 / CGMCC3.15140)</name>
    <dbReference type="NCBI Taxonomy" id="1229662"/>
    <lineage>
        <taxon>Eukaryota</taxon>
        <taxon>Fungi</taxon>
        <taxon>Dikarya</taxon>
        <taxon>Ascomycota</taxon>
        <taxon>Pezizomycotina</taxon>
        <taxon>Sordariomycetes</taxon>
        <taxon>Xylariomycetidae</taxon>
        <taxon>Amphisphaeriales</taxon>
        <taxon>Sporocadaceae</taxon>
        <taxon>Pestalotiopsis</taxon>
    </lineage>
</organism>
<sequence>MARVDFVDAAFNGPESTQARESYAPPPPRDPPKAPYTTYHGPPSEFDRTLRKASAVALAILLYSAAIPFHPVSWFLNVNGAFFVDSLCAGIVLLCACYFQWRIAGLGHALAITLPVGSSGPQIRNGRIDRDAPASSTVFIWQSAHYWPYAICEAVLLGLAEFGPSEYLRRSVVIGVIAGLWLVGWHATPRSYKQWAWGHIKSLWFWMILNELLSVGRPSVGRRARRY</sequence>
<dbReference type="HOGENOM" id="CLU_116368_0_0_1"/>
<gene>
    <name evidence="3" type="ORF">PFICI_08841</name>
</gene>
<feature type="transmembrane region" description="Helical" evidence="2">
    <location>
        <begin position="203"/>
        <end position="220"/>
    </location>
</feature>
<feature type="transmembrane region" description="Helical" evidence="2">
    <location>
        <begin position="167"/>
        <end position="183"/>
    </location>
</feature>
<keyword evidence="2" id="KW-0472">Membrane</keyword>
<keyword evidence="2" id="KW-0812">Transmembrane</keyword>
<protein>
    <submittedName>
        <fullName evidence="3">Uncharacterized protein</fullName>
    </submittedName>
</protein>
<dbReference type="OrthoDB" id="5227396at2759"/>
<keyword evidence="4" id="KW-1185">Reference proteome</keyword>
<dbReference type="InParanoid" id="W3WYN5"/>
<feature type="region of interest" description="Disordered" evidence="1">
    <location>
        <begin position="14"/>
        <end position="43"/>
    </location>
</feature>
<dbReference type="RefSeq" id="XP_007835613.1">
    <property type="nucleotide sequence ID" value="XM_007837422.1"/>
</dbReference>
<evidence type="ECO:0000313" key="3">
    <source>
        <dbReference type="EMBL" id="ETS78988.1"/>
    </source>
</evidence>
<dbReference type="GeneID" id="19273854"/>
<dbReference type="OMA" id="PYAICEA"/>
<dbReference type="Proteomes" id="UP000030651">
    <property type="component" value="Unassembled WGS sequence"/>
</dbReference>
<proteinExistence type="predicted"/>
<name>W3WYN5_PESFW</name>
<evidence type="ECO:0000313" key="4">
    <source>
        <dbReference type="Proteomes" id="UP000030651"/>
    </source>
</evidence>
<evidence type="ECO:0000256" key="1">
    <source>
        <dbReference type="SAM" id="MobiDB-lite"/>
    </source>
</evidence>
<feature type="transmembrane region" description="Helical" evidence="2">
    <location>
        <begin position="82"/>
        <end position="101"/>
    </location>
</feature>
<accession>W3WYN5</accession>
<evidence type="ECO:0000256" key="2">
    <source>
        <dbReference type="SAM" id="Phobius"/>
    </source>
</evidence>
<dbReference type="EMBL" id="KI912114">
    <property type="protein sequence ID" value="ETS78988.1"/>
    <property type="molecule type" value="Genomic_DNA"/>
</dbReference>